<organism evidence="2 3">
    <name type="scientific">Staphylococcus ratti</name>
    <dbReference type="NCBI Taxonomy" id="2892440"/>
    <lineage>
        <taxon>Bacteria</taxon>
        <taxon>Bacillati</taxon>
        <taxon>Bacillota</taxon>
        <taxon>Bacilli</taxon>
        <taxon>Bacillales</taxon>
        <taxon>Staphylococcaceae</taxon>
        <taxon>Staphylococcus</taxon>
    </lineage>
</organism>
<dbReference type="Pfam" id="PF22240">
    <property type="entry name" value="ISP_coupler"/>
    <property type="match status" value="1"/>
</dbReference>
<reference evidence="2 3" key="1">
    <citation type="journal article" date="2022" name="Pathogens">
        <title>Staphylococcus ratti sp. nov. Isolated from a Lab Rat.</title>
        <authorList>
            <person name="Kovarovic V."/>
            <person name="Sedlacek I."/>
            <person name="Petras P."/>
            <person name="Kralova S."/>
            <person name="Maslanova I."/>
            <person name="Svec P."/>
            <person name="Neumann-Schaal M."/>
            <person name="Botka T."/>
            <person name="Gelbicova T."/>
            <person name="Stankova E."/>
            <person name="Doskar J."/>
            <person name="Pantucek R."/>
        </authorList>
    </citation>
    <scope>NUCLEOTIDE SEQUENCE [LARGE SCALE GENOMIC DNA]</scope>
    <source>
        <strain evidence="2 3">CCM 9025</strain>
    </source>
</reference>
<proteinExistence type="predicted"/>
<gene>
    <name evidence="2" type="ORF">LN051_02820</name>
</gene>
<feature type="domain" description="Type ISP restriction-modification enzyme coupler" evidence="1">
    <location>
        <begin position="125"/>
        <end position="235"/>
    </location>
</feature>
<keyword evidence="3" id="KW-1185">Reference proteome</keyword>
<accession>A0ABY3PE64</accession>
<dbReference type="EMBL" id="CP086654">
    <property type="protein sequence ID" value="UEX90616.1"/>
    <property type="molecule type" value="Genomic_DNA"/>
</dbReference>
<dbReference type="InterPro" id="IPR053980">
    <property type="entry name" value="ISP_coupler"/>
</dbReference>
<protein>
    <recommendedName>
        <fullName evidence="1">Type ISP restriction-modification enzyme coupler domain-containing protein</fullName>
    </recommendedName>
</protein>
<evidence type="ECO:0000313" key="3">
    <source>
        <dbReference type="Proteomes" id="UP001197626"/>
    </source>
</evidence>
<evidence type="ECO:0000313" key="2">
    <source>
        <dbReference type="EMBL" id="UEX90616.1"/>
    </source>
</evidence>
<evidence type="ECO:0000259" key="1">
    <source>
        <dbReference type="Pfam" id="PF22240"/>
    </source>
</evidence>
<dbReference type="Proteomes" id="UP001197626">
    <property type="component" value="Chromosome"/>
</dbReference>
<sequence length="254" mass="29262">MRKSESKDYGYIILPIVIRAGEKPETILDNNKNYEAVWQIINALRSVDERFEAMVDKINIAKPKQLKVIGVGGAPNKENDLEDNIGNTDIPNPKEFEETQLEFQWDKYEQAIFGKIVEKVGNRKYLENWSADVAKIAQRQISWIKTKLEDKKDPISIEFKKFVSSLQHNINESIDESQATEMLSQHLITKPIFEALFSEYSFVNNNPVSSAMETIVIELEKAGFSKEQENLAPYLSNNNIHNHFIISGENKEYY</sequence>
<name>A0ABY3PE64_9STAP</name>
<dbReference type="RefSeq" id="WP_229293097.1">
    <property type="nucleotide sequence ID" value="NZ_CP086654.1"/>
</dbReference>